<reference evidence="1 2" key="1">
    <citation type="journal article" date="2020" name="ISME J.">
        <title>Uncovering the hidden diversity of litter-decomposition mechanisms in mushroom-forming fungi.</title>
        <authorList>
            <person name="Floudas D."/>
            <person name="Bentzer J."/>
            <person name="Ahren D."/>
            <person name="Johansson T."/>
            <person name="Persson P."/>
            <person name="Tunlid A."/>
        </authorList>
    </citation>
    <scope>NUCLEOTIDE SEQUENCE [LARGE SCALE GENOMIC DNA]</scope>
    <source>
        <strain evidence="1 2">CBS 101986</strain>
    </source>
</reference>
<keyword evidence="2" id="KW-1185">Reference proteome</keyword>
<dbReference type="Gene3D" id="3.40.50.150">
    <property type="entry name" value="Vaccinia Virus protein VP39"/>
    <property type="match status" value="1"/>
</dbReference>
<dbReference type="AlphaFoldDB" id="A0A8H5BQD1"/>
<dbReference type="Proteomes" id="UP000567179">
    <property type="component" value="Unassembled WGS sequence"/>
</dbReference>
<organism evidence="1 2">
    <name type="scientific">Psilocybe cf. subviscida</name>
    <dbReference type="NCBI Taxonomy" id="2480587"/>
    <lineage>
        <taxon>Eukaryota</taxon>
        <taxon>Fungi</taxon>
        <taxon>Dikarya</taxon>
        <taxon>Basidiomycota</taxon>
        <taxon>Agaricomycotina</taxon>
        <taxon>Agaricomycetes</taxon>
        <taxon>Agaricomycetidae</taxon>
        <taxon>Agaricales</taxon>
        <taxon>Agaricineae</taxon>
        <taxon>Strophariaceae</taxon>
        <taxon>Psilocybe</taxon>
    </lineage>
</organism>
<dbReference type="InterPro" id="IPR052356">
    <property type="entry name" value="Thiol_S-MT"/>
</dbReference>
<dbReference type="PANTHER" id="PTHR45036">
    <property type="entry name" value="METHYLTRANSFERASE LIKE 7B"/>
    <property type="match status" value="1"/>
</dbReference>
<evidence type="ECO:0000313" key="1">
    <source>
        <dbReference type="EMBL" id="KAF5326648.1"/>
    </source>
</evidence>
<sequence>MKLSRALSILNHMRHAFSIGLMPTLRAVLASPGLLLRPQELSRVYMAELWAIMGDGPDDTKAKLITPHAYGVVLDLGAGHGNILPYLDKTRVTRYIALEPNTFMHASIRAEAHKIGFNESNGSLVILGCGAEDTNTILQYLKEISGHAGNPVQIDTVVSIRTLCTVPNAPKAMENLICDAVKPGGQFLMYEHVRNKRQDVAWWQHFWTPLWSVVFDGCKLDRDTDVWVKDLQKQVAIDGTMKRASVWRDIEMWGVEGDEEDSMLWHSVGRFVKA</sequence>
<gene>
    <name evidence="1" type="ORF">D9619_004741</name>
</gene>
<dbReference type="Pfam" id="PF13489">
    <property type="entry name" value="Methyltransf_23"/>
    <property type="match status" value="1"/>
</dbReference>
<evidence type="ECO:0000313" key="2">
    <source>
        <dbReference type="Proteomes" id="UP000567179"/>
    </source>
</evidence>
<dbReference type="SUPFAM" id="SSF53335">
    <property type="entry name" value="S-adenosyl-L-methionine-dependent methyltransferases"/>
    <property type="match status" value="1"/>
</dbReference>
<name>A0A8H5BQD1_9AGAR</name>
<dbReference type="EMBL" id="JAACJJ010000014">
    <property type="protein sequence ID" value="KAF5326648.1"/>
    <property type="molecule type" value="Genomic_DNA"/>
</dbReference>
<protein>
    <recommendedName>
        <fullName evidence="3">Methyltransferase type 11 domain-containing protein</fullName>
    </recommendedName>
</protein>
<comment type="caution">
    <text evidence="1">The sequence shown here is derived from an EMBL/GenBank/DDBJ whole genome shotgun (WGS) entry which is preliminary data.</text>
</comment>
<dbReference type="InterPro" id="IPR029063">
    <property type="entry name" value="SAM-dependent_MTases_sf"/>
</dbReference>
<dbReference type="PANTHER" id="PTHR45036:SF1">
    <property type="entry name" value="METHYLTRANSFERASE LIKE 7A"/>
    <property type="match status" value="1"/>
</dbReference>
<proteinExistence type="predicted"/>
<accession>A0A8H5BQD1</accession>
<evidence type="ECO:0008006" key="3">
    <source>
        <dbReference type="Google" id="ProtNLM"/>
    </source>
</evidence>
<dbReference type="OrthoDB" id="540004at2759"/>